<dbReference type="GO" id="GO:0008270">
    <property type="term" value="F:zinc ion binding"/>
    <property type="evidence" value="ECO:0007669"/>
    <property type="project" value="UniProtKB-KW"/>
</dbReference>
<keyword evidence="1" id="KW-0479">Metal-binding</keyword>
<dbReference type="InterPro" id="IPR006456">
    <property type="entry name" value="ZF_HD_homeobox_Cys/His_dimer"/>
</dbReference>
<evidence type="ECO:0000313" key="6">
    <source>
        <dbReference type="EMBL" id="KAK4438332.1"/>
    </source>
</evidence>
<evidence type="ECO:0000256" key="3">
    <source>
        <dbReference type="ARBA" id="ARBA00022833"/>
    </source>
</evidence>
<evidence type="ECO:0000256" key="2">
    <source>
        <dbReference type="ARBA" id="ARBA00022771"/>
    </source>
</evidence>
<feature type="domain" description="ZF-HD dimerization-type" evidence="5">
    <location>
        <begin position="18"/>
        <end position="66"/>
    </location>
</feature>
<dbReference type="GO" id="GO:0000976">
    <property type="term" value="F:transcription cis-regulatory region binding"/>
    <property type="evidence" value="ECO:0007669"/>
    <property type="project" value="TreeGrafter"/>
</dbReference>
<keyword evidence="7" id="KW-1185">Reference proteome</keyword>
<dbReference type="Pfam" id="PF04770">
    <property type="entry name" value="ZF-HD_dimer"/>
    <property type="match status" value="1"/>
</dbReference>
<accession>A0AAE2CXL7</accession>
<keyword evidence="3" id="KW-0862">Zinc</keyword>
<proteinExistence type="predicted"/>
<dbReference type="PANTHER" id="PTHR31948:SF72">
    <property type="entry name" value="ZINC-FINGER HOMEODOMAIN PROTEIN 10"/>
    <property type="match status" value="1"/>
</dbReference>
<name>A0AAE2CXL7_9LAMI</name>
<comment type="caution">
    <text evidence="6">The sequence shown here is derived from an EMBL/GenBank/DDBJ whole genome shotgun (WGS) entry which is preliminary data.</text>
</comment>
<organism evidence="6 7">
    <name type="scientific">Sesamum alatum</name>
    <dbReference type="NCBI Taxonomy" id="300844"/>
    <lineage>
        <taxon>Eukaryota</taxon>
        <taxon>Viridiplantae</taxon>
        <taxon>Streptophyta</taxon>
        <taxon>Embryophyta</taxon>
        <taxon>Tracheophyta</taxon>
        <taxon>Spermatophyta</taxon>
        <taxon>Magnoliopsida</taxon>
        <taxon>eudicotyledons</taxon>
        <taxon>Gunneridae</taxon>
        <taxon>Pentapetalae</taxon>
        <taxon>asterids</taxon>
        <taxon>lamiids</taxon>
        <taxon>Lamiales</taxon>
        <taxon>Pedaliaceae</taxon>
        <taxon>Sesamum</taxon>
    </lineage>
</organism>
<dbReference type="GO" id="GO:0050793">
    <property type="term" value="P:regulation of developmental process"/>
    <property type="evidence" value="ECO:0007669"/>
    <property type="project" value="TreeGrafter"/>
</dbReference>
<evidence type="ECO:0000256" key="1">
    <source>
        <dbReference type="ARBA" id="ARBA00022723"/>
    </source>
</evidence>
<dbReference type="GO" id="GO:0003700">
    <property type="term" value="F:DNA-binding transcription factor activity"/>
    <property type="evidence" value="ECO:0007669"/>
    <property type="project" value="TreeGrafter"/>
</dbReference>
<dbReference type="PANTHER" id="PTHR31948">
    <property type="entry name" value="ZINC-FINGER HOMEODOMAIN PROTEIN 2"/>
    <property type="match status" value="1"/>
</dbReference>
<feature type="region of interest" description="Disordered" evidence="4">
    <location>
        <begin position="79"/>
        <end position="98"/>
    </location>
</feature>
<reference evidence="6" key="2">
    <citation type="journal article" date="2024" name="Plant">
        <title>Genomic evolution and insights into agronomic trait innovations of Sesamum species.</title>
        <authorList>
            <person name="Miao H."/>
            <person name="Wang L."/>
            <person name="Qu L."/>
            <person name="Liu H."/>
            <person name="Sun Y."/>
            <person name="Le M."/>
            <person name="Wang Q."/>
            <person name="Wei S."/>
            <person name="Zheng Y."/>
            <person name="Lin W."/>
            <person name="Duan Y."/>
            <person name="Cao H."/>
            <person name="Xiong S."/>
            <person name="Wang X."/>
            <person name="Wei L."/>
            <person name="Li C."/>
            <person name="Ma Q."/>
            <person name="Ju M."/>
            <person name="Zhao R."/>
            <person name="Li G."/>
            <person name="Mu C."/>
            <person name="Tian Q."/>
            <person name="Mei H."/>
            <person name="Zhang T."/>
            <person name="Gao T."/>
            <person name="Zhang H."/>
        </authorList>
    </citation>
    <scope>NUCLEOTIDE SEQUENCE</scope>
    <source>
        <strain evidence="6">3651</strain>
    </source>
</reference>
<evidence type="ECO:0000256" key="4">
    <source>
        <dbReference type="SAM" id="MobiDB-lite"/>
    </source>
</evidence>
<gene>
    <name evidence="6" type="ORF">Salat_0167500</name>
</gene>
<dbReference type="Proteomes" id="UP001293254">
    <property type="component" value="Unassembled WGS sequence"/>
</dbReference>
<sequence>MGTNNISQEARSEVLVMYRKCLHNHATTTIPMAYIVDGCGLFDEASGPNDMVCATCRCHRNFHRGGGGSAPVVVDVADSRRQRRRQRQRQGTVGVSGGRCGGWWASTVEAEADGRRQRRRQRLRVVDGGCRPREKRRTVGVEAEGEADVERD</sequence>
<evidence type="ECO:0000313" key="7">
    <source>
        <dbReference type="Proteomes" id="UP001293254"/>
    </source>
</evidence>
<protein>
    <recommendedName>
        <fullName evidence="5">ZF-HD dimerization-type domain-containing protein</fullName>
    </recommendedName>
</protein>
<dbReference type="PROSITE" id="PS51523">
    <property type="entry name" value="ZF_HD_DIMER"/>
    <property type="match status" value="1"/>
</dbReference>
<dbReference type="AlphaFoldDB" id="A0AAE2CXL7"/>
<dbReference type="EMBL" id="JACGWO010000001">
    <property type="protein sequence ID" value="KAK4438332.1"/>
    <property type="molecule type" value="Genomic_DNA"/>
</dbReference>
<reference evidence="6" key="1">
    <citation type="submission" date="2020-06" db="EMBL/GenBank/DDBJ databases">
        <authorList>
            <person name="Li T."/>
            <person name="Hu X."/>
            <person name="Zhang T."/>
            <person name="Song X."/>
            <person name="Zhang H."/>
            <person name="Dai N."/>
            <person name="Sheng W."/>
            <person name="Hou X."/>
            <person name="Wei L."/>
        </authorList>
    </citation>
    <scope>NUCLEOTIDE SEQUENCE</scope>
    <source>
        <strain evidence="6">3651</strain>
        <tissue evidence="6">Leaf</tissue>
    </source>
</reference>
<keyword evidence="2" id="KW-0863">Zinc-finger</keyword>
<dbReference type="GO" id="GO:0005634">
    <property type="term" value="C:nucleus"/>
    <property type="evidence" value="ECO:0007669"/>
    <property type="project" value="TreeGrafter"/>
</dbReference>
<evidence type="ECO:0000259" key="5">
    <source>
        <dbReference type="PROSITE" id="PS51523"/>
    </source>
</evidence>